<evidence type="ECO:0000313" key="3">
    <source>
        <dbReference type="Proteomes" id="UP000234632"/>
    </source>
</evidence>
<dbReference type="InterPro" id="IPR050625">
    <property type="entry name" value="ParA/MinD_ATPase"/>
</dbReference>
<dbReference type="PANTHER" id="PTHR43384:SF13">
    <property type="entry name" value="SLR0110 PROTEIN"/>
    <property type="match status" value="1"/>
</dbReference>
<reference evidence="2 3" key="1">
    <citation type="submission" date="2015-12" db="EMBL/GenBank/DDBJ databases">
        <authorList>
            <person name="Shamseldin A."/>
            <person name="Moawad H."/>
            <person name="Abd El-Rahim W.M."/>
            <person name="Sadowsky M.J."/>
        </authorList>
    </citation>
    <scope>NUCLEOTIDE SEQUENCE [LARGE SCALE GENOMIC DNA]</scope>
    <source>
        <strain evidence="2 3">S43</strain>
    </source>
</reference>
<dbReference type="GO" id="GO:0009898">
    <property type="term" value="C:cytoplasmic side of plasma membrane"/>
    <property type="evidence" value="ECO:0007669"/>
    <property type="project" value="TreeGrafter"/>
</dbReference>
<dbReference type="AlphaFoldDB" id="A0A2N4T1Q2"/>
<dbReference type="GO" id="GO:0051782">
    <property type="term" value="P:negative regulation of cell division"/>
    <property type="evidence" value="ECO:0007669"/>
    <property type="project" value="TreeGrafter"/>
</dbReference>
<dbReference type="InterPro" id="IPR025669">
    <property type="entry name" value="AAA_dom"/>
</dbReference>
<dbReference type="PANTHER" id="PTHR43384">
    <property type="entry name" value="SEPTUM SITE-DETERMINING PROTEIN MIND HOMOLOG, CHLOROPLASTIC-RELATED"/>
    <property type="match status" value="1"/>
</dbReference>
<proteinExistence type="predicted"/>
<dbReference type="Proteomes" id="UP000234632">
    <property type="component" value="Unassembled WGS sequence"/>
</dbReference>
<feature type="domain" description="AAA" evidence="1">
    <location>
        <begin position="155"/>
        <end position="312"/>
    </location>
</feature>
<evidence type="ECO:0000313" key="2">
    <source>
        <dbReference type="EMBL" id="PLC12152.1"/>
    </source>
</evidence>
<evidence type="ECO:0000259" key="1">
    <source>
        <dbReference type="Pfam" id="PF13614"/>
    </source>
</evidence>
<dbReference type="GO" id="GO:0005524">
    <property type="term" value="F:ATP binding"/>
    <property type="evidence" value="ECO:0007669"/>
    <property type="project" value="TreeGrafter"/>
</dbReference>
<comment type="caution">
    <text evidence="2">The sequence shown here is derived from an EMBL/GenBank/DDBJ whole genome shotgun (WGS) entry which is preliminary data.</text>
</comment>
<dbReference type="Gene3D" id="3.40.50.300">
    <property type="entry name" value="P-loop containing nucleotide triphosphate hydrolases"/>
    <property type="match status" value="1"/>
</dbReference>
<sequence length="409" mass="42781">MSRLLLVTGDPAYDARFRQAVQGRLPGEVQTVLGTALPATPDELLGRSVGELPTVVVLGPGLDLHDALRLGGVFDIQRPEVALVLIVPSDTSLAVAAMRAGFRDVLDLDADADGILATLSRVLDAAESRRRVLPHGGPATGALHAVPTAPRDDSRTIVVTSPKGGVGKTTVATNLAVGLGRIAPMNTVIVDLDVQFGDVAAALRLAPEHSLTEAVTGPAVDDALVLKTFLTVHPASIYALCTPANPAEGELVGGAQVSHLLEQLSGQFQYVVVDTAPGMGEHALAALEAATDVVFLTGMDVPGVRGLRKQMDLLGEIDLVPPSAQVVVNAADRNSGLSVQDIEATIRASVDLVVPRSRLAPYATNRGEPLLLHAPKDKAARQLQVLVDSFAPDRPAPRRGLHRKALVRS</sequence>
<dbReference type="GO" id="GO:0016887">
    <property type="term" value="F:ATP hydrolysis activity"/>
    <property type="evidence" value="ECO:0007669"/>
    <property type="project" value="TreeGrafter"/>
</dbReference>
<dbReference type="EMBL" id="LOMZ01000001">
    <property type="protein sequence ID" value="PLC12152.1"/>
    <property type="molecule type" value="Genomic_DNA"/>
</dbReference>
<name>A0A2N4T1Q2_9MICC</name>
<dbReference type="SUPFAM" id="SSF52540">
    <property type="entry name" value="P-loop containing nucleoside triphosphate hydrolases"/>
    <property type="match status" value="1"/>
</dbReference>
<dbReference type="Pfam" id="PF13614">
    <property type="entry name" value="AAA_31"/>
    <property type="match status" value="1"/>
</dbReference>
<dbReference type="InterPro" id="IPR027417">
    <property type="entry name" value="P-loop_NTPase"/>
</dbReference>
<protein>
    <submittedName>
        <fullName evidence="2">Pilus assembly protein CpaE</fullName>
    </submittedName>
</protein>
<organism evidence="2 3">
    <name type="scientific">Kocuria flava</name>
    <dbReference type="NCBI Taxonomy" id="446860"/>
    <lineage>
        <taxon>Bacteria</taxon>
        <taxon>Bacillati</taxon>
        <taxon>Actinomycetota</taxon>
        <taxon>Actinomycetes</taxon>
        <taxon>Micrococcales</taxon>
        <taxon>Micrococcaceae</taxon>
        <taxon>Kocuria</taxon>
    </lineage>
</organism>
<gene>
    <name evidence="2" type="ORF">AUQ48_07765</name>
</gene>
<dbReference type="RefSeq" id="WP_101851810.1">
    <property type="nucleotide sequence ID" value="NZ_LOMZ01000001.1"/>
</dbReference>
<accession>A0A2N4T1Q2</accession>
<dbReference type="GO" id="GO:0005829">
    <property type="term" value="C:cytosol"/>
    <property type="evidence" value="ECO:0007669"/>
    <property type="project" value="TreeGrafter"/>
</dbReference>